<reference evidence="3" key="1">
    <citation type="submission" date="2013-12" db="EMBL/GenBank/DDBJ databases">
        <authorList>
            <person name="Omoto C.K."/>
            <person name="Sibley D."/>
            <person name="Venepally P."/>
            <person name="Hadjithomas M."/>
            <person name="Karamycheva S."/>
            <person name="Brunk B."/>
            <person name="Roos D."/>
            <person name="Caler E."/>
            <person name="Lorenzi H."/>
        </authorList>
    </citation>
    <scope>NUCLEOTIDE SEQUENCE</scope>
</reference>
<protein>
    <submittedName>
        <fullName evidence="3">RNA-directed DNA polymerase</fullName>
    </submittedName>
</protein>
<evidence type="ECO:0000256" key="1">
    <source>
        <dbReference type="SAM" id="Phobius"/>
    </source>
</evidence>
<keyword evidence="3" id="KW-0808">Transferase</keyword>
<name>A0A023AWS7_GRENI</name>
<dbReference type="GO" id="GO:0003964">
    <property type="term" value="F:RNA-directed DNA polymerase activity"/>
    <property type="evidence" value="ECO:0007669"/>
    <property type="project" value="UniProtKB-KW"/>
</dbReference>
<proteinExistence type="predicted"/>
<organism evidence="3 4">
    <name type="scientific">Gregarina niphandrodes</name>
    <name type="common">Septate eugregarine</name>
    <dbReference type="NCBI Taxonomy" id="110365"/>
    <lineage>
        <taxon>Eukaryota</taxon>
        <taxon>Sar</taxon>
        <taxon>Alveolata</taxon>
        <taxon>Apicomplexa</taxon>
        <taxon>Conoidasida</taxon>
        <taxon>Gregarinasina</taxon>
        <taxon>Eugregarinorida</taxon>
        <taxon>Gregarinidae</taxon>
        <taxon>Gregarina</taxon>
    </lineage>
</organism>
<dbReference type="InterPro" id="IPR043502">
    <property type="entry name" value="DNA/RNA_pol_sf"/>
</dbReference>
<dbReference type="EMBL" id="AFNH02001489">
    <property type="protein sequence ID" value="EZG43032.1"/>
    <property type="molecule type" value="Genomic_DNA"/>
</dbReference>
<dbReference type="OrthoDB" id="2013610at2759"/>
<dbReference type="Pfam" id="PF00078">
    <property type="entry name" value="RVT_1"/>
    <property type="match status" value="1"/>
</dbReference>
<keyword evidence="1" id="KW-0472">Membrane</keyword>
<dbReference type="VEuPathDB" id="CryptoDB:GNI_194210"/>
<dbReference type="InterPro" id="IPR000477">
    <property type="entry name" value="RT_dom"/>
</dbReference>
<dbReference type="PANTHER" id="PTHR33064">
    <property type="entry name" value="POL PROTEIN"/>
    <property type="match status" value="1"/>
</dbReference>
<evidence type="ECO:0000313" key="3">
    <source>
        <dbReference type="EMBL" id="EZG43032.1"/>
    </source>
</evidence>
<dbReference type="GeneID" id="22916301"/>
<sequence>MLDMNSGFWNVPIEKGCKHLTAFITPIVLFEFNIVPFGIKNSPARFQRAMDTCFAPTPSDDVFCYIDDVIMCGNDPREILEQLRTFLGLCRGTGFYLRLDKSAVATN</sequence>
<dbReference type="CDD" id="cd01647">
    <property type="entry name" value="RT_LTR"/>
    <property type="match status" value="1"/>
</dbReference>
<accession>A0A023AWS7</accession>
<keyword evidence="1" id="KW-0812">Transmembrane</keyword>
<keyword evidence="3" id="KW-0548">Nucleotidyltransferase</keyword>
<dbReference type="RefSeq" id="XP_011133695.1">
    <property type="nucleotide sequence ID" value="XM_011135393.1"/>
</dbReference>
<dbReference type="InterPro" id="IPR051320">
    <property type="entry name" value="Viral_Replic_Matur_Polypro"/>
</dbReference>
<feature type="transmembrane region" description="Helical" evidence="1">
    <location>
        <begin position="20"/>
        <end position="39"/>
    </location>
</feature>
<dbReference type="AlphaFoldDB" id="A0A023AWS7"/>
<dbReference type="Gene3D" id="3.30.70.270">
    <property type="match status" value="1"/>
</dbReference>
<comment type="caution">
    <text evidence="3">The sequence shown here is derived from an EMBL/GenBank/DDBJ whole genome shotgun (WGS) entry which is preliminary data.</text>
</comment>
<feature type="domain" description="Reverse transcriptase" evidence="2">
    <location>
        <begin position="1"/>
        <end position="107"/>
    </location>
</feature>
<keyword evidence="1" id="KW-1133">Transmembrane helix</keyword>
<evidence type="ECO:0000259" key="2">
    <source>
        <dbReference type="PROSITE" id="PS50878"/>
    </source>
</evidence>
<dbReference type="SUPFAM" id="SSF56672">
    <property type="entry name" value="DNA/RNA polymerases"/>
    <property type="match status" value="1"/>
</dbReference>
<dbReference type="PANTHER" id="PTHR33064:SF37">
    <property type="entry name" value="RIBONUCLEASE H"/>
    <property type="match status" value="1"/>
</dbReference>
<dbReference type="InterPro" id="IPR043128">
    <property type="entry name" value="Rev_trsase/Diguanyl_cyclase"/>
</dbReference>
<keyword evidence="4" id="KW-1185">Reference proteome</keyword>
<dbReference type="Proteomes" id="UP000019763">
    <property type="component" value="Unassembled WGS sequence"/>
</dbReference>
<gene>
    <name evidence="3" type="ORF">GNI_194210</name>
</gene>
<dbReference type="PROSITE" id="PS50878">
    <property type="entry name" value="RT_POL"/>
    <property type="match status" value="1"/>
</dbReference>
<keyword evidence="3" id="KW-0695">RNA-directed DNA polymerase</keyword>
<evidence type="ECO:0000313" key="4">
    <source>
        <dbReference type="Proteomes" id="UP000019763"/>
    </source>
</evidence>
<dbReference type="Gene3D" id="3.10.10.10">
    <property type="entry name" value="HIV Type 1 Reverse Transcriptase, subunit A, domain 1"/>
    <property type="match status" value="1"/>
</dbReference>